<protein>
    <submittedName>
        <fullName evidence="1">Uncharacterized protein</fullName>
    </submittedName>
</protein>
<name>A0ABD3W3V9_SINWO</name>
<gene>
    <name evidence="1" type="ORF">ACJMK2_040760</name>
</gene>
<dbReference type="EMBL" id="JBJQND010000008">
    <property type="protein sequence ID" value="KAL3867918.1"/>
    <property type="molecule type" value="Genomic_DNA"/>
</dbReference>
<dbReference type="Proteomes" id="UP001634394">
    <property type="component" value="Unassembled WGS sequence"/>
</dbReference>
<reference evidence="1 2" key="1">
    <citation type="submission" date="2024-11" db="EMBL/GenBank/DDBJ databases">
        <title>Chromosome-level genome assembly of the freshwater bivalve Anodonta woodiana.</title>
        <authorList>
            <person name="Chen X."/>
        </authorList>
    </citation>
    <scope>NUCLEOTIDE SEQUENCE [LARGE SCALE GENOMIC DNA]</scope>
    <source>
        <strain evidence="1">MN2024</strain>
        <tissue evidence="1">Gills</tissue>
    </source>
</reference>
<feature type="non-terminal residue" evidence="1">
    <location>
        <position position="83"/>
    </location>
</feature>
<keyword evidence="2" id="KW-1185">Reference proteome</keyword>
<evidence type="ECO:0000313" key="1">
    <source>
        <dbReference type="EMBL" id="KAL3867918.1"/>
    </source>
</evidence>
<dbReference type="AlphaFoldDB" id="A0ABD3W3V9"/>
<evidence type="ECO:0000313" key="2">
    <source>
        <dbReference type="Proteomes" id="UP001634394"/>
    </source>
</evidence>
<organism evidence="1 2">
    <name type="scientific">Sinanodonta woodiana</name>
    <name type="common">Chinese pond mussel</name>
    <name type="synonym">Anodonta woodiana</name>
    <dbReference type="NCBI Taxonomy" id="1069815"/>
    <lineage>
        <taxon>Eukaryota</taxon>
        <taxon>Metazoa</taxon>
        <taxon>Spiralia</taxon>
        <taxon>Lophotrochozoa</taxon>
        <taxon>Mollusca</taxon>
        <taxon>Bivalvia</taxon>
        <taxon>Autobranchia</taxon>
        <taxon>Heteroconchia</taxon>
        <taxon>Palaeoheterodonta</taxon>
        <taxon>Unionida</taxon>
        <taxon>Unionoidea</taxon>
        <taxon>Unionidae</taxon>
        <taxon>Unioninae</taxon>
        <taxon>Sinanodonta</taxon>
    </lineage>
</organism>
<sequence length="83" mass="9621">MQEREVIDDKDCNIAMRLETNGKKHPTDINDLFFNVLKMETFEGLNSESPTGSTGLRISPNSFHRVMSTSALRVPKQRYSFWR</sequence>
<accession>A0ABD3W3V9</accession>
<comment type="caution">
    <text evidence="1">The sequence shown here is derived from an EMBL/GenBank/DDBJ whole genome shotgun (WGS) entry which is preliminary data.</text>
</comment>
<proteinExistence type="predicted"/>